<dbReference type="SUPFAM" id="SSF53383">
    <property type="entry name" value="PLP-dependent transferases"/>
    <property type="match status" value="1"/>
</dbReference>
<dbReference type="EMBL" id="LN891338">
    <property type="protein sequence ID" value="CUS06800.1"/>
    <property type="molecule type" value="Genomic_DNA"/>
</dbReference>
<comment type="cofactor">
    <cofactor evidence="1">
        <name>pyridoxal 5'-phosphate</name>
        <dbReference type="ChEBI" id="CHEBI:597326"/>
    </cofactor>
</comment>
<evidence type="ECO:0000259" key="6">
    <source>
        <dbReference type="Pfam" id="PF00155"/>
    </source>
</evidence>
<evidence type="ECO:0000313" key="8">
    <source>
        <dbReference type="Proteomes" id="UP001412239"/>
    </source>
</evidence>
<dbReference type="InterPro" id="IPR050859">
    <property type="entry name" value="Class-I_PLP-dep_aminotransf"/>
</dbReference>
<dbReference type="PANTHER" id="PTHR42790:SF1">
    <property type="entry name" value="AROMATIC AMINO ACID AMINOTRANSFERASE, HYPOTHETICAL (EUROFUNG)"/>
    <property type="match status" value="1"/>
</dbReference>
<dbReference type="InterPro" id="IPR015421">
    <property type="entry name" value="PyrdxlP-dep_Trfase_major"/>
</dbReference>
<dbReference type="GO" id="GO:0008483">
    <property type="term" value="F:transaminase activity"/>
    <property type="evidence" value="ECO:0007669"/>
    <property type="project" value="UniProtKB-KW"/>
</dbReference>
<dbReference type="PANTHER" id="PTHR42790">
    <property type="entry name" value="AMINOTRANSFERASE"/>
    <property type="match status" value="1"/>
</dbReference>
<keyword evidence="3" id="KW-0032">Aminotransferase</keyword>
<keyword evidence="5" id="KW-0663">Pyridoxal phosphate</keyword>
<evidence type="ECO:0000256" key="2">
    <source>
        <dbReference type="ARBA" id="ARBA00007441"/>
    </source>
</evidence>
<dbReference type="Proteomes" id="UP001412239">
    <property type="component" value="Unassembled WGS sequence"/>
</dbReference>
<dbReference type="InterPro" id="IPR015424">
    <property type="entry name" value="PyrdxlP-dep_Trfase"/>
</dbReference>
<evidence type="ECO:0000256" key="1">
    <source>
        <dbReference type="ARBA" id="ARBA00001933"/>
    </source>
</evidence>
<keyword evidence="4" id="KW-0808">Transferase</keyword>
<keyword evidence="8" id="KW-1185">Reference proteome</keyword>
<dbReference type="CDD" id="cd00609">
    <property type="entry name" value="AAT_like"/>
    <property type="match status" value="1"/>
</dbReference>
<dbReference type="Gene3D" id="3.40.640.10">
    <property type="entry name" value="Type I PLP-dependent aspartate aminotransferase-like (Major domain)"/>
    <property type="match status" value="1"/>
</dbReference>
<dbReference type="AlphaFoldDB" id="A0A292PJX9"/>
<name>A0A292PJX9_9PEZI</name>
<evidence type="ECO:0000256" key="4">
    <source>
        <dbReference type="ARBA" id="ARBA00022679"/>
    </source>
</evidence>
<dbReference type="Pfam" id="PF00155">
    <property type="entry name" value="Aminotran_1_2"/>
    <property type="match status" value="1"/>
</dbReference>
<gene>
    <name evidence="7" type="ORF">GSTUAT00009119001</name>
</gene>
<dbReference type="InterPro" id="IPR004839">
    <property type="entry name" value="Aminotransferase_I/II_large"/>
</dbReference>
<reference evidence="7" key="1">
    <citation type="submission" date="2015-10" db="EMBL/GenBank/DDBJ databases">
        <authorList>
            <person name="Regsiter A."/>
            <person name="william w."/>
        </authorList>
    </citation>
    <scope>NUCLEOTIDE SEQUENCE</scope>
    <source>
        <strain evidence="7">Montdore</strain>
    </source>
</reference>
<comment type="similarity">
    <text evidence="2">Belongs to the class-I pyridoxal-phosphate-dependent aminotransferase family.</text>
</comment>
<sequence>MKARGSAWARCDRWYRRPTKEPVCWAADIKQPCVARGWAVLFYSPPSASFPPPPLHPHRLQHPHPLLPIRPLALAPIQEMAHPRPFAMATAEPADVPFGNLESNGEHTKPSDLSHHFNRVTRERTASMIKGLYKYFQVPGMMNLAGGLPCPGYFPYDTLESAVSTSGRFPPNIVEQLSKPVPVLTTPPPLPPKKPSYLFSFFKSSPASPAAIPKPSKASGTPGTSSSHLIVPKFKPGGPLGASIDVATTLQYGTASGFAPLVEFVKDFSINHLHGGRIPYEDPGILLTCGSTDGLGKVMQMIAERGDSMLVEEHTYPNAVQTADPYGVRMAPVKMDAGGMLSEGKGGLRDVLENWNHRKFGRRPRFLYTVTIGQNPTGTTLSHQRRKEIYCLCERYDVIIIEDEPYWYLQFTESSHPKGAQTLPTNSAKKRYPFLEALTPSFVTIDTSGRVIRLDTFSKTIAPGCRLGWITAQPAFIERLTRITESSTQCPSGFGQAMVVQLLRNIWGMDGWVSWLEGLRAAYEVRMRRMCRVLDAYKESTVVLESKDEDSVIVDKVGMYSFDEPMGGMFVWVHIHITSHPAYSAYLARGHTKRAMMTQLWKYGAEQHICLPCPGWIFGSNKGIQEDSSAEFFRLCFAALEAEKIEEATKRFGKGIREFWGFSVDEIENCCSSDTVLEDQEKEAVWGLGYGGFGC</sequence>
<evidence type="ECO:0000256" key="5">
    <source>
        <dbReference type="ARBA" id="ARBA00022898"/>
    </source>
</evidence>
<feature type="domain" description="Aminotransferase class I/classII large" evidence="6">
    <location>
        <begin position="273"/>
        <end position="651"/>
    </location>
</feature>
<accession>A0A292PJX9</accession>
<organism evidence="7 8">
    <name type="scientific">Tuber aestivum</name>
    <name type="common">summer truffle</name>
    <dbReference type="NCBI Taxonomy" id="59557"/>
    <lineage>
        <taxon>Eukaryota</taxon>
        <taxon>Fungi</taxon>
        <taxon>Dikarya</taxon>
        <taxon>Ascomycota</taxon>
        <taxon>Pezizomycotina</taxon>
        <taxon>Pezizomycetes</taxon>
        <taxon>Pezizales</taxon>
        <taxon>Tuberaceae</taxon>
        <taxon>Tuber</taxon>
    </lineage>
</organism>
<evidence type="ECO:0000313" key="7">
    <source>
        <dbReference type="EMBL" id="CUS06800.1"/>
    </source>
</evidence>
<evidence type="ECO:0000256" key="3">
    <source>
        <dbReference type="ARBA" id="ARBA00022576"/>
    </source>
</evidence>
<dbReference type="GO" id="GO:0030170">
    <property type="term" value="F:pyridoxal phosphate binding"/>
    <property type="evidence" value="ECO:0007669"/>
    <property type="project" value="InterPro"/>
</dbReference>
<dbReference type="GO" id="GO:1901605">
    <property type="term" value="P:alpha-amino acid metabolic process"/>
    <property type="evidence" value="ECO:0007669"/>
    <property type="project" value="TreeGrafter"/>
</dbReference>
<protein>
    <recommendedName>
        <fullName evidence="6">Aminotransferase class I/classII large domain-containing protein</fullName>
    </recommendedName>
</protein>
<proteinExistence type="inferred from homology"/>